<accession>A0A382CZR3</accession>
<keyword evidence="1" id="KW-0472">Membrane</keyword>
<name>A0A382CZR3_9ZZZZ</name>
<evidence type="ECO:0000313" key="2">
    <source>
        <dbReference type="EMBL" id="SVB31264.1"/>
    </source>
</evidence>
<dbReference type="AlphaFoldDB" id="A0A382CZR3"/>
<protein>
    <submittedName>
        <fullName evidence="2">Uncharacterized protein</fullName>
    </submittedName>
</protein>
<gene>
    <name evidence="2" type="ORF">METZ01_LOCUS184118</name>
</gene>
<feature type="transmembrane region" description="Helical" evidence="1">
    <location>
        <begin position="17"/>
        <end position="34"/>
    </location>
</feature>
<dbReference type="EMBL" id="UINC01036778">
    <property type="protein sequence ID" value="SVB31264.1"/>
    <property type="molecule type" value="Genomic_DNA"/>
</dbReference>
<sequence length="100" mass="12307">LFLERYSENKPNFKNKVYIILILAISVFLIRNTGRIYNEYKVYNYNPIENAYYKDFQQNFDITKRIEKITMCIDNQIDSKCENENIKSKRIFNSYMFYRK</sequence>
<feature type="non-terminal residue" evidence="2">
    <location>
        <position position="1"/>
    </location>
</feature>
<proteinExistence type="predicted"/>
<keyword evidence="1" id="KW-0812">Transmembrane</keyword>
<reference evidence="2" key="1">
    <citation type="submission" date="2018-05" db="EMBL/GenBank/DDBJ databases">
        <authorList>
            <person name="Lanie J.A."/>
            <person name="Ng W.-L."/>
            <person name="Kazmierczak K.M."/>
            <person name="Andrzejewski T.M."/>
            <person name="Davidsen T.M."/>
            <person name="Wayne K.J."/>
            <person name="Tettelin H."/>
            <person name="Glass J.I."/>
            <person name="Rusch D."/>
            <person name="Podicherti R."/>
            <person name="Tsui H.-C.T."/>
            <person name="Winkler M.E."/>
        </authorList>
    </citation>
    <scope>NUCLEOTIDE SEQUENCE</scope>
</reference>
<evidence type="ECO:0000256" key="1">
    <source>
        <dbReference type="SAM" id="Phobius"/>
    </source>
</evidence>
<organism evidence="2">
    <name type="scientific">marine metagenome</name>
    <dbReference type="NCBI Taxonomy" id="408172"/>
    <lineage>
        <taxon>unclassified sequences</taxon>
        <taxon>metagenomes</taxon>
        <taxon>ecological metagenomes</taxon>
    </lineage>
</organism>
<keyword evidence="1" id="KW-1133">Transmembrane helix</keyword>